<dbReference type="AlphaFoldDB" id="A0A4Q0YFV9"/>
<feature type="coiled-coil region" evidence="1">
    <location>
        <begin position="31"/>
        <end position="69"/>
    </location>
</feature>
<reference evidence="2 3" key="1">
    <citation type="submission" date="2017-10" db="EMBL/GenBank/DDBJ databases">
        <title>Genomics of the genus Arcobacter.</title>
        <authorList>
            <person name="Perez-Cataluna A."/>
            <person name="Figueras M.J."/>
        </authorList>
    </citation>
    <scope>NUCLEOTIDE SEQUENCE [LARGE SCALE GENOMIC DNA]</scope>
    <source>
        <strain evidence="2 3">CECT 8993</strain>
    </source>
</reference>
<evidence type="ECO:0000313" key="2">
    <source>
        <dbReference type="EMBL" id="RXJ69506.1"/>
    </source>
</evidence>
<dbReference type="Proteomes" id="UP000290172">
    <property type="component" value="Unassembled WGS sequence"/>
</dbReference>
<evidence type="ECO:0000313" key="3">
    <source>
        <dbReference type="Proteomes" id="UP000290172"/>
    </source>
</evidence>
<organism evidence="2 3">
    <name type="scientific">Halarcobacter ebronensis</name>
    <dbReference type="NCBI Taxonomy" id="1462615"/>
    <lineage>
        <taxon>Bacteria</taxon>
        <taxon>Pseudomonadati</taxon>
        <taxon>Campylobacterota</taxon>
        <taxon>Epsilonproteobacteria</taxon>
        <taxon>Campylobacterales</taxon>
        <taxon>Arcobacteraceae</taxon>
        <taxon>Halarcobacter</taxon>
    </lineage>
</organism>
<dbReference type="EMBL" id="PDKJ01000002">
    <property type="protein sequence ID" value="RXJ69506.1"/>
    <property type="molecule type" value="Genomic_DNA"/>
</dbReference>
<protein>
    <submittedName>
        <fullName evidence="2">Uncharacterized protein</fullName>
    </submittedName>
</protein>
<evidence type="ECO:0000256" key="1">
    <source>
        <dbReference type="SAM" id="Coils"/>
    </source>
</evidence>
<dbReference type="RefSeq" id="WP_128978565.1">
    <property type="nucleotide sequence ID" value="NZ_PDKJ01000002.1"/>
</dbReference>
<gene>
    <name evidence="2" type="ORF">CRV08_02040</name>
</gene>
<comment type="caution">
    <text evidence="2">The sequence shown here is derived from an EMBL/GenBank/DDBJ whole genome shotgun (WGS) entry which is preliminary data.</text>
</comment>
<name>A0A4Q0YFV9_9BACT</name>
<accession>A0A4Q0YFV9</accession>
<keyword evidence="1" id="KW-0175">Coiled coil</keyword>
<sequence>MKAKLNTKPIVKSKKYFKRLHNEYRKACENIDIKTIDFEDKLEQLEQLKEEALEKYENYAHRVARELEEVNPNWMVASAGMACDDRISCFFFEAAECGSIGSWYANVQNGTQGYCFGVSIDDNGWYDKNELKHYLESKKED</sequence>
<proteinExistence type="predicted"/>